<dbReference type="SUPFAM" id="SSF52540">
    <property type="entry name" value="P-loop containing nucleoside triphosphate hydrolases"/>
    <property type="match status" value="1"/>
</dbReference>
<keyword evidence="2 5" id="KW-0547">Nucleotide-binding</keyword>
<evidence type="ECO:0000256" key="2">
    <source>
        <dbReference type="ARBA" id="ARBA00022741"/>
    </source>
</evidence>
<comment type="similarity">
    <text evidence="1 5">Belongs to the CoaE family.</text>
</comment>
<dbReference type="FunFam" id="3.40.50.300:FF:000485">
    <property type="entry name" value="Dephospho-CoA kinase CAB5"/>
    <property type="match status" value="1"/>
</dbReference>
<dbReference type="Proteomes" id="UP001339962">
    <property type="component" value="Unassembled WGS sequence"/>
</dbReference>
<accession>A0ABD5IUK5</accession>
<dbReference type="GO" id="GO:0005737">
    <property type="term" value="C:cytoplasm"/>
    <property type="evidence" value="ECO:0007669"/>
    <property type="project" value="UniProtKB-SubCell"/>
</dbReference>
<evidence type="ECO:0000256" key="3">
    <source>
        <dbReference type="ARBA" id="ARBA00022840"/>
    </source>
</evidence>
<dbReference type="PROSITE" id="PS51219">
    <property type="entry name" value="DPCK"/>
    <property type="match status" value="1"/>
</dbReference>
<dbReference type="InterPro" id="IPR001977">
    <property type="entry name" value="Depp_CoAkinase"/>
</dbReference>
<reference evidence="7 8" key="1">
    <citation type="submission" date="2023-03" db="EMBL/GenBank/DDBJ databases">
        <title>Bacillus Genome Sequencing.</title>
        <authorList>
            <person name="Dunlap C."/>
        </authorList>
    </citation>
    <scope>NUCLEOTIDE SEQUENCE [LARGE SCALE GENOMIC DNA]</scope>
    <source>
        <strain evidence="7 8">NRS-38</strain>
    </source>
</reference>
<keyword evidence="5 7" id="KW-0808">Transferase</keyword>
<dbReference type="EMBL" id="JARTLI010000004">
    <property type="protein sequence ID" value="MED5051126.1"/>
    <property type="molecule type" value="Genomic_DNA"/>
</dbReference>
<dbReference type="InterPro" id="IPR027417">
    <property type="entry name" value="P-loop_NTPase"/>
</dbReference>
<dbReference type="AlphaFoldDB" id="A0ABD5IUK5"/>
<name>A0ABD5IUK5_9BACL</name>
<dbReference type="GO" id="GO:0004140">
    <property type="term" value="F:dephospho-CoA kinase activity"/>
    <property type="evidence" value="ECO:0007669"/>
    <property type="project" value="UniProtKB-UniRule"/>
</dbReference>
<evidence type="ECO:0000256" key="1">
    <source>
        <dbReference type="ARBA" id="ARBA00009018"/>
    </source>
</evidence>
<dbReference type="GO" id="GO:0005524">
    <property type="term" value="F:ATP binding"/>
    <property type="evidence" value="ECO:0007669"/>
    <property type="project" value="UniProtKB-UniRule"/>
</dbReference>
<comment type="function">
    <text evidence="5">Catalyzes the phosphorylation of the 3'-hydroxyl group of dephosphocoenzyme A to form coenzyme A.</text>
</comment>
<dbReference type="Pfam" id="PF01121">
    <property type="entry name" value="CoaE"/>
    <property type="match status" value="1"/>
</dbReference>
<dbReference type="PANTHER" id="PTHR10695">
    <property type="entry name" value="DEPHOSPHO-COA KINASE-RELATED"/>
    <property type="match status" value="1"/>
</dbReference>
<comment type="subcellular location">
    <subcellularLocation>
        <location evidence="5">Cytoplasm</location>
    </subcellularLocation>
</comment>
<keyword evidence="5" id="KW-0963">Cytoplasm</keyword>
<keyword evidence="3 5" id="KW-0067">ATP-binding</keyword>
<dbReference type="RefSeq" id="WP_183186521.1">
    <property type="nucleotide sequence ID" value="NZ_JACIDF010000003.1"/>
</dbReference>
<gene>
    <name evidence="5 7" type="primary">coaE</name>
    <name evidence="7" type="ORF">P9850_04455</name>
</gene>
<evidence type="ECO:0000256" key="4">
    <source>
        <dbReference type="ARBA" id="ARBA00022993"/>
    </source>
</evidence>
<evidence type="ECO:0000256" key="5">
    <source>
        <dbReference type="HAMAP-Rule" id="MF_00376"/>
    </source>
</evidence>
<sequence length="199" mass="22511">MALTIGLTGGIASGKSTISHMLKEFGIPVVDADLIAREVVRVGEEAYKQIVKEFGSEILQENGEINRTKLGAIVFHHEEKRKRLNEIVHPAVRKKMLEQKEAFLRNGANTVVLDIPLLIESQLFHLVDKMIVVYVDEAIQLERLIKRNGLAKEDAVARIRAQMPLSDKKSYADAVIDNNGTIERTREQLLYILKMWNVL</sequence>
<dbReference type="HAMAP" id="MF_00376">
    <property type="entry name" value="Dephospho_CoA_kinase"/>
    <property type="match status" value="1"/>
</dbReference>
<keyword evidence="4 5" id="KW-0173">Coenzyme A biosynthesis</keyword>
<comment type="catalytic activity">
    <reaction evidence="5">
        <text>3'-dephospho-CoA + ATP = ADP + CoA + H(+)</text>
        <dbReference type="Rhea" id="RHEA:18245"/>
        <dbReference type="ChEBI" id="CHEBI:15378"/>
        <dbReference type="ChEBI" id="CHEBI:30616"/>
        <dbReference type="ChEBI" id="CHEBI:57287"/>
        <dbReference type="ChEBI" id="CHEBI:57328"/>
        <dbReference type="ChEBI" id="CHEBI:456216"/>
        <dbReference type="EC" id="2.7.1.24"/>
    </reaction>
</comment>
<dbReference type="PANTHER" id="PTHR10695:SF46">
    <property type="entry name" value="BIFUNCTIONAL COENZYME A SYNTHASE-RELATED"/>
    <property type="match status" value="1"/>
</dbReference>
<keyword evidence="5 7" id="KW-0418">Kinase</keyword>
<dbReference type="EC" id="2.7.1.24" evidence="5 6"/>
<evidence type="ECO:0000313" key="7">
    <source>
        <dbReference type="EMBL" id="MED5051126.1"/>
    </source>
</evidence>
<evidence type="ECO:0000313" key="8">
    <source>
        <dbReference type="Proteomes" id="UP001339962"/>
    </source>
</evidence>
<protein>
    <recommendedName>
        <fullName evidence="5 6">Dephospho-CoA kinase</fullName>
        <ecNumber evidence="5 6">2.7.1.24</ecNumber>
    </recommendedName>
    <alternativeName>
        <fullName evidence="5">Dephosphocoenzyme A kinase</fullName>
    </alternativeName>
</protein>
<evidence type="ECO:0000256" key="6">
    <source>
        <dbReference type="NCBIfam" id="TIGR00152"/>
    </source>
</evidence>
<dbReference type="NCBIfam" id="TIGR00152">
    <property type="entry name" value="dephospho-CoA kinase"/>
    <property type="match status" value="1"/>
</dbReference>
<comment type="pathway">
    <text evidence="5">Cofactor biosynthesis; coenzyme A biosynthesis; CoA from (R)-pantothenate: step 5/5.</text>
</comment>
<feature type="binding site" evidence="5">
    <location>
        <begin position="12"/>
        <end position="17"/>
    </location>
    <ligand>
        <name>ATP</name>
        <dbReference type="ChEBI" id="CHEBI:30616"/>
    </ligand>
</feature>
<dbReference type="Gene3D" id="3.40.50.300">
    <property type="entry name" value="P-loop containing nucleotide triphosphate hydrolases"/>
    <property type="match status" value="1"/>
</dbReference>
<dbReference type="GO" id="GO:0015937">
    <property type="term" value="P:coenzyme A biosynthetic process"/>
    <property type="evidence" value="ECO:0007669"/>
    <property type="project" value="UniProtKB-UniRule"/>
</dbReference>
<comment type="caution">
    <text evidence="7">The sequence shown here is derived from an EMBL/GenBank/DDBJ whole genome shotgun (WGS) entry which is preliminary data.</text>
</comment>
<organism evidence="7 8">
    <name type="scientific">Anoxybacteroides rupiense</name>
    <dbReference type="NCBI Taxonomy" id="311460"/>
    <lineage>
        <taxon>Bacteria</taxon>
        <taxon>Bacillati</taxon>
        <taxon>Bacillota</taxon>
        <taxon>Bacilli</taxon>
        <taxon>Bacillales</taxon>
        <taxon>Anoxybacillaceae</taxon>
        <taxon>Anoxybacteroides</taxon>
    </lineage>
</organism>
<proteinExistence type="inferred from homology"/>
<dbReference type="CDD" id="cd02022">
    <property type="entry name" value="DPCK"/>
    <property type="match status" value="1"/>
</dbReference>